<keyword evidence="1" id="KW-1133">Transmembrane helix</keyword>
<keyword evidence="3" id="KW-1185">Reference proteome</keyword>
<dbReference type="RefSeq" id="WP_158203768.1">
    <property type="nucleotide sequence ID" value="NZ_WSZK01000014.1"/>
</dbReference>
<dbReference type="AlphaFoldDB" id="A0A6B0GJN4"/>
<organism evidence="2 3">
    <name type="scientific">Halomarina oriensis</name>
    <dbReference type="NCBI Taxonomy" id="671145"/>
    <lineage>
        <taxon>Archaea</taxon>
        <taxon>Methanobacteriati</taxon>
        <taxon>Methanobacteriota</taxon>
        <taxon>Stenosarchaea group</taxon>
        <taxon>Halobacteria</taxon>
        <taxon>Halobacteriales</taxon>
        <taxon>Natronomonadaceae</taxon>
        <taxon>Halomarina</taxon>
    </lineage>
</organism>
<protein>
    <submittedName>
        <fullName evidence="2">Uncharacterized protein</fullName>
    </submittedName>
</protein>
<sequence>MLLGGCLVGYRTSDASDPYLSFVVPAFVAGGAGAALGSVLGLLSYQVLVPQFGAFVGTPVGPVGGPSGGVPFLGVLVAALTTALTRGTVVAGAAIAHDESPGATPLSEYL</sequence>
<evidence type="ECO:0000313" key="2">
    <source>
        <dbReference type="EMBL" id="MWG34047.1"/>
    </source>
</evidence>
<keyword evidence="1" id="KW-0812">Transmembrane</keyword>
<accession>A0A6B0GJN4</accession>
<dbReference type="EMBL" id="WSZK01000014">
    <property type="protein sequence ID" value="MWG34047.1"/>
    <property type="molecule type" value="Genomic_DNA"/>
</dbReference>
<reference evidence="2 3" key="1">
    <citation type="submission" date="2019-12" db="EMBL/GenBank/DDBJ databases">
        <title>Halocatena pleomorpha gen. nov. sp. nov., an extremely halophilic archaeon of family Halobacteriaceae isolated from saltpan soil.</title>
        <authorList>
            <person name="Pal Y."/>
            <person name="Verma A."/>
            <person name="Krishnamurthi S."/>
            <person name="Kumar P."/>
        </authorList>
    </citation>
    <scope>NUCLEOTIDE SEQUENCE [LARGE SCALE GENOMIC DNA]</scope>
    <source>
        <strain evidence="2 3">JCM 16495</strain>
    </source>
</reference>
<evidence type="ECO:0000313" key="3">
    <source>
        <dbReference type="Proteomes" id="UP000451471"/>
    </source>
</evidence>
<name>A0A6B0GJN4_9EURY</name>
<dbReference type="Proteomes" id="UP000451471">
    <property type="component" value="Unassembled WGS sequence"/>
</dbReference>
<evidence type="ECO:0000256" key="1">
    <source>
        <dbReference type="SAM" id="Phobius"/>
    </source>
</evidence>
<gene>
    <name evidence="2" type="ORF">GQS65_06005</name>
</gene>
<proteinExistence type="predicted"/>
<feature type="transmembrane region" description="Helical" evidence="1">
    <location>
        <begin position="20"/>
        <end position="43"/>
    </location>
</feature>
<keyword evidence="1" id="KW-0472">Membrane</keyword>
<comment type="caution">
    <text evidence="2">The sequence shown here is derived from an EMBL/GenBank/DDBJ whole genome shotgun (WGS) entry which is preliminary data.</text>
</comment>